<keyword evidence="2" id="KW-1185">Reference proteome</keyword>
<gene>
    <name evidence="1" type="ORF">M9458_011065</name>
</gene>
<evidence type="ECO:0000313" key="2">
    <source>
        <dbReference type="Proteomes" id="UP001529510"/>
    </source>
</evidence>
<reference evidence="1 2" key="1">
    <citation type="submission" date="2024-05" db="EMBL/GenBank/DDBJ databases">
        <title>Genome sequencing and assembly of Indian major carp, Cirrhinus mrigala (Hamilton, 1822).</title>
        <authorList>
            <person name="Mohindra V."/>
            <person name="Chowdhury L.M."/>
            <person name="Lal K."/>
            <person name="Jena J.K."/>
        </authorList>
    </citation>
    <scope>NUCLEOTIDE SEQUENCE [LARGE SCALE GENOMIC DNA]</scope>
    <source>
        <strain evidence="1">CM1030</strain>
        <tissue evidence="1">Blood</tissue>
    </source>
</reference>
<dbReference type="EMBL" id="JAMKFB020000005">
    <property type="protein sequence ID" value="KAL0192769.1"/>
    <property type="molecule type" value="Genomic_DNA"/>
</dbReference>
<proteinExistence type="predicted"/>
<name>A0ABD0R2N5_CIRMR</name>
<dbReference type="Gene3D" id="1.25.40.10">
    <property type="entry name" value="Tetratricopeptide repeat domain"/>
    <property type="match status" value="1"/>
</dbReference>
<dbReference type="InterPro" id="IPR011990">
    <property type="entry name" value="TPR-like_helical_dom_sf"/>
</dbReference>
<dbReference type="AlphaFoldDB" id="A0ABD0R2N5"/>
<comment type="caution">
    <text evidence="1">The sequence shown here is derived from an EMBL/GenBank/DDBJ whole genome shotgun (WGS) entry which is preliminary data.</text>
</comment>
<accession>A0ABD0R2N5</accession>
<feature type="non-terminal residue" evidence="1">
    <location>
        <position position="1"/>
    </location>
</feature>
<evidence type="ECO:0000313" key="1">
    <source>
        <dbReference type="EMBL" id="KAL0192769.1"/>
    </source>
</evidence>
<dbReference type="Proteomes" id="UP001529510">
    <property type="component" value="Unassembled WGS sequence"/>
</dbReference>
<organism evidence="1 2">
    <name type="scientific">Cirrhinus mrigala</name>
    <name type="common">Mrigala</name>
    <dbReference type="NCBI Taxonomy" id="683832"/>
    <lineage>
        <taxon>Eukaryota</taxon>
        <taxon>Metazoa</taxon>
        <taxon>Chordata</taxon>
        <taxon>Craniata</taxon>
        <taxon>Vertebrata</taxon>
        <taxon>Euteleostomi</taxon>
        <taxon>Actinopterygii</taxon>
        <taxon>Neopterygii</taxon>
        <taxon>Teleostei</taxon>
        <taxon>Ostariophysi</taxon>
        <taxon>Cypriniformes</taxon>
        <taxon>Cyprinidae</taxon>
        <taxon>Labeoninae</taxon>
        <taxon>Labeonini</taxon>
        <taxon>Cirrhinus</taxon>
    </lineage>
</organism>
<dbReference type="SUPFAM" id="SSF48452">
    <property type="entry name" value="TPR-like"/>
    <property type="match status" value="1"/>
</dbReference>
<sequence>FSVAIRYNPGVVHYYENRAKAYSKVAKTEEAKMDAIRVLILEPTNEQASLSPMRGTPFL</sequence>
<protein>
    <submittedName>
        <fullName evidence="1">Uncharacterized protein</fullName>
    </submittedName>
</protein>